<protein>
    <submittedName>
        <fullName evidence="1">Uncharacterized protein</fullName>
    </submittedName>
</protein>
<evidence type="ECO:0000313" key="1">
    <source>
        <dbReference type="EMBL" id="KAF6820642.1"/>
    </source>
</evidence>
<accession>A0A8H6JWV9</accession>
<gene>
    <name evidence="1" type="ORF">CMUS01_11513</name>
</gene>
<name>A0A8H6JWV9_9PEZI</name>
<dbReference type="Proteomes" id="UP000639643">
    <property type="component" value="Unassembled WGS sequence"/>
</dbReference>
<sequence length="40" mass="4426">MPEFNPEVVANCLNRHYDLLVRMGYMPASVVQQPPVPGGV</sequence>
<evidence type="ECO:0000313" key="2">
    <source>
        <dbReference type="Proteomes" id="UP000639643"/>
    </source>
</evidence>
<dbReference type="EMBL" id="WIGM01000590">
    <property type="protein sequence ID" value="KAF6820642.1"/>
    <property type="molecule type" value="Genomic_DNA"/>
</dbReference>
<feature type="non-terminal residue" evidence="1">
    <location>
        <position position="40"/>
    </location>
</feature>
<reference evidence="1" key="1">
    <citation type="journal article" date="2020" name="Phytopathology">
        <title>Genome Sequence Resources of Colletotrichum truncatum, C. plurivorum, C. musicola, and C. sojae: Four Species Pathogenic to Soybean (Glycine max).</title>
        <authorList>
            <person name="Rogerio F."/>
            <person name="Boufleur T.R."/>
            <person name="Ciampi-Guillardi M."/>
            <person name="Sukno S.A."/>
            <person name="Thon M.R."/>
            <person name="Massola Junior N.S."/>
            <person name="Baroncelli R."/>
        </authorList>
    </citation>
    <scope>NUCLEOTIDE SEQUENCE</scope>
    <source>
        <strain evidence="1">LFN0074</strain>
    </source>
</reference>
<keyword evidence="2" id="KW-1185">Reference proteome</keyword>
<comment type="caution">
    <text evidence="1">The sequence shown here is derived from an EMBL/GenBank/DDBJ whole genome shotgun (WGS) entry which is preliminary data.</text>
</comment>
<proteinExistence type="predicted"/>
<dbReference type="AlphaFoldDB" id="A0A8H6JWV9"/>
<organism evidence="1 2">
    <name type="scientific">Colletotrichum musicola</name>
    <dbReference type="NCBI Taxonomy" id="2175873"/>
    <lineage>
        <taxon>Eukaryota</taxon>
        <taxon>Fungi</taxon>
        <taxon>Dikarya</taxon>
        <taxon>Ascomycota</taxon>
        <taxon>Pezizomycotina</taxon>
        <taxon>Sordariomycetes</taxon>
        <taxon>Hypocreomycetidae</taxon>
        <taxon>Glomerellales</taxon>
        <taxon>Glomerellaceae</taxon>
        <taxon>Colletotrichum</taxon>
        <taxon>Colletotrichum orchidearum species complex</taxon>
    </lineage>
</organism>